<feature type="transmembrane region" description="Helical" evidence="1">
    <location>
        <begin position="138"/>
        <end position="159"/>
    </location>
</feature>
<name>A0A812V9F3_9DINO</name>
<dbReference type="EMBL" id="CAJNJA010029030">
    <property type="protein sequence ID" value="CAE7617172.1"/>
    <property type="molecule type" value="Genomic_DNA"/>
</dbReference>
<evidence type="ECO:0000313" key="3">
    <source>
        <dbReference type="Proteomes" id="UP000601435"/>
    </source>
</evidence>
<keyword evidence="1" id="KW-1133">Transmembrane helix</keyword>
<dbReference type="AlphaFoldDB" id="A0A812V9F3"/>
<organism evidence="2 3">
    <name type="scientific">Symbiodinium necroappetens</name>
    <dbReference type="NCBI Taxonomy" id="1628268"/>
    <lineage>
        <taxon>Eukaryota</taxon>
        <taxon>Sar</taxon>
        <taxon>Alveolata</taxon>
        <taxon>Dinophyceae</taxon>
        <taxon>Suessiales</taxon>
        <taxon>Symbiodiniaceae</taxon>
        <taxon>Symbiodinium</taxon>
    </lineage>
</organism>
<dbReference type="OrthoDB" id="420809at2759"/>
<evidence type="ECO:0000256" key="1">
    <source>
        <dbReference type="SAM" id="Phobius"/>
    </source>
</evidence>
<dbReference type="Proteomes" id="UP000601435">
    <property type="component" value="Unassembled WGS sequence"/>
</dbReference>
<feature type="transmembrane region" description="Helical" evidence="1">
    <location>
        <begin position="73"/>
        <end position="91"/>
    </location>
</feature>
<keyword evidence="3" id="KW-1185">Reference proteome</keyword>
<sequence length="180" mass="20322">MTLVLHSTRVKPQEMALQKRWVFDTTKLSVTARATQAREDYEFGKVTSRDLQQSELHAVQEEERVQEEEESHVALVLLSKVLVGNVMALWLQGSFALTYQDSFNDMSLATVKLLISMVISAAQAALRCWRASCRLGVGGAWMSVMVMSFVFWSFLKVYYAKVCPYHLWNLTTGCVGGSDE</sequence>
<feature type="transmembrane region" description="Helical" evidence="1">
    <location>
        <begin position="106"/>
        <end position="126"/>
    </location>
</feature>
<accession>A0A812V9F3</accession>
<gene>
    <name evidence="2" type="ORF">SNEC2469_LOCUS17519</name>
</gene>
<comment type="caution">
    <text evidence="2">The sequence shown here is derived from an EMBL/GenBank/DDBJ whole genome shotgun (WGS) entry which is preliminary data.</text>
</comment>
<evidence type="ECO:0000313" key="2">
    <source>
        <dbReference type="EMBL" id="CAE7617172.1"/>
    </source>
</evidence>
<keyword evidence="1" id="KW-0812">Transmembrane</keyword>
<reference evidence="2" key="1">
    <citation type="submission" date="2021-02" db="EMBL/GenBank/DDBJ databases">
        <authorList>
            <person name="Dougan E. K."/>
            <person name="Rhodes N."/>
            <person name="Thang M."/>
            <person name="Chan C."/>
        </authorList>
    </citation>
    <scope>NUCLEOTIDE SEQUENCE</scope>
</reference>
<proteinExistence type="predicted"/>
<keyword evidence="1" id="KW-0472">Membrane</keyword>
<protein>
    <submittedName>
        <fullName evidence="2">Uncharacterized protein</fullName>
    </submittedName>
</protein>